<dbReference type="PANTHER" id="PTHR38456">
    <property type="entry name" value="CYCLIC DI-AMP RECEPTOR A"/>
    <property type="match status" value="1"/>
</dbReference>
<dbReference type="Pfam" id="PF06153">
    <property type="entry name" value="CdAMP_rec"/>
    <property type="match status" value="1"/>
</dbReference>
<dbReference type="PANTHER" id="PTHR38456:SF1">
    <property type="entry name" value="CYCLIC DI-AMP RECEPTOR A"/>
    <property type="match status" value="1"/>
</dbReference>
<evidence type="ECO:0000313" key="1">
    <source>
        <dbReference type="EMBL" id="CAP18455.1"/>
    </source>
</evidence>
<evidence type="ECO:0000313" key="2">
    <source>
        <dbReference type="Proteomes" id="UP000002020"/>
    </source>
</evidence>
<dbReference type="InterPro" id="IPR011322">
    <property type="entry name" value="N-reg_PII-like_a/b"/>
</dbReference>
<dbReference type="Gene3D" id="3.30.70.120">
    <property type="match status" value="1"/>
</dbReference>
<dbReference type="Proteomes" id="UP000002020">
    <property type="component" value="Chromosome"/>
</dbReference>
<gene>
    <name evidence="1" type="ordered locus">ATP_00268</name>
</gene>
<dbReference type="SUPFAM" id="SSF54913">
    <property type="entry name" value="GlnB-like"/>
    <property type="match status" value="1"/>
</dbReference>
<proteinExistence type="predicted"/>
<organism evidence="2">
    <name type="scientific">Phytoplasma mali (strain AT)</name>
    <dbReference type="NCBI Taxonomy" id="482235"/>
    <lineage>
        <taxon>Bacteria</taxon>
        <taxon>Bacillati</taxon>
        <taxon>Mycoplasmatota</taxon>
        <taxon>Mollicutes</taxon>
        <taxon>Acholeplasmatales</taxon>
        <taxon>Acholeplasmataceae</taxon>
        <taxon>Candidatus Phytoplasma</taxon>
        <taxon>16SrX (Apple proliferation group)</taxon>
    </lineage>
</organism>
<dbReference type="InterPro" id="IPR010375">
    <property type="entry name" value="CdAMP_rec"/>
</dbReference>
<dbReference type="EMBL" id="CU469464">
    <property type="protein sequence ID" value="CAP18455.1"/>
    <property type="molecule type" value="Genomic_DNA"/>
</dbReference>
<dbReference type="InterPro" id="IPR015867">
    <property type="entry name" value="N-reg_PII/ATP_PRibTrfase_C"/>
</dbReference>
<evidence type="ECO:0008006" key="3">
    <source>
        <dbReference type="Google" id="ProtNLM"/>
    </source>
</evidence>
<reference evidence="1 2" key="1">
    <citation type="journal article" date="2008" name="BMC Genomics">
        <title>The linear chromosome of the plant-pathogenic mycoplasma 'Candidatus Phytoplasma mali'.</title>
        <authorList>
            <person name="Kube M."/>
            <person name="Schneider B."/>
            <person name="Kuhl H."/>
            <person name="Dandekar T."/>
            <person name="Heitmann K."/>
            <person name="Migdoll A.M."/>
            <person name="Reinhardt R."/>
            <person name="Seemueller E."/>
        </authorList>
    </citation>
    <scope>NUCLEOTIDE SEQUENCE [LARGE SCALE GENOMIC DNA]</scope>
    <source>
        <strain evidence="1 2">AT</strain>
    </source>
</reference>
<accession>B3QZR8</accession>
<sequence length="107" mass="12155">MKLILSIVSYENASEIQNNLIKKNFFITRLATKGGFLKENNSTFVIGAKESQVEQILKIIKDYSKKKTQMIPNNIINQFGAYYNLSNEITTGGSITFVLDIEQFVKL</sequence>
<name>B3QZR8_PHYMT</name>
<dbReference type="KEGG" id="pml:ATP_00268"/>
<dbReference type="AlphaFoldDB" id="B3QZR8"/>
<dbReference type="eggNOG" id="COG3870">
    <property type="taxonomic scope" value="Bacteria"/>
</dbReference>
<keyword evidence="2" id="KW-1185">Reference proteome</keyword>
<protein>
    <recommendedName>
        <fullName evidence="3">Transcriptional regulator</fullName>
    </recommendedName>
</protein>
<dbReference type="HOGENOM" id="CLU_143974_0_0_14"/>